<evidence type="ECO:0000313" key="2">
    <source>
        <dbReference type="Proteomes" id="UP000257109"/>
    </source>
</evidence>
<dbReference type="Proteomes" id="UP000257109">
    <property type="component" value="Unassembled WGS sequence"/>
</dbReference>
<dbReference type="EMBL" id="QJKJ01000342">
    <property type="protein sequence ID" value="RDY13109.1"/>
    <property type="molecule type" value="Genomic_DNA"/>
</dbReference>
<protein>
    <submittedName>
        <fullName evidence="1">Copia protein</fullName>
    </submittedName>
</protein>
<keyword evidence="2" id="KW-1185">Reference proteome</keyword>
<organism evidence="1 2">
    <name type="scientific">Mucuna pruriens</name>
    <name type="common">Velvet bean</name>
    <name type="synonym">Dolichos pruriens</name>
    <dbReference type="NCBI Taxonomy" id="157652"/>
    <lineage>
        <taxon>Eukaryota</taxon>
        <taxon>Viridiplantae</taxon>
        <taxon>Streptophyta</taxon>
        <taxon>Embryophyta</taxon>
        <taxon>Tracheophyta</taxon>
        <taxon>Spermatophyta</taxon>
        <taxon>Magnoliopsida</taxon>
        <taxon>eudicotyledons</taxon>
        <taxon>Gunneridae</taxon>
        <taxon>Pentapetalae</taxon>
        <taxon>rosids</taxon>
        <taxon>fabids</taxon>
        <taxon>Fabales</taxon>
        <taxon>Fabaceae</taxon>
        <taxon>Papilionoideae</taxon>
        <taxon>50 kb inversion clade</taxon>
        <taxon>NPAAA clade</taxon>
        <taxon>indigoferoid/millettioid clade</taxon>
        <taxon>Phaseoleae</taxon>
        <taxon>Mucuna</taxon>
    </lineage>
</organism>
<proteinExistence type="predicted"/>
<gene>
    <name evidence="1" type="primary">GIP</name>
    <name evidence="1" type="ORF">CR513_02026</name>
</gene>
<comment type="caution">
    <text evidence="1">The sequence shown here is derived from an EMBL/GenBank/DDBJ whole genome shotgun (WGS) entry which is preliminary data.</text>
</comment>
<dbReference type="AlphaFoldDB" id="A0A371IDK0"/>
<dbReference type="OrthoDB" id="3344688at2759"/>
<sequence>MKLFGDNNSSIIQSNMIGQNTEIDRHFIKEKLDNGLIVTTYVPTRLQVTDVFTKGFPAARFQELNGNLGMIDIHLLT</sequence>
<name>A0A371IDK0_MUCPR</name>
<evidence type="ECO:0000313" key="1">
    <source>
        <dbReference type="EMBL" id="RDY13109.1"/>
    </source>
</evidence>
<accession>A0A371IDK0</accession>
<feature type="non-terminal residue" evidence="1">
    <location>
        <position position="1"/>
    </location>
</feature>
<reference evidence="1" key="1">
    <citation type="submission" date="2018-05" db="EMBL/GenBank/DDBJ databases">
        <title>Draft genome of Mucuna pruriens seed.</title>
        <authorList>
            <person name="Nnadi N.E."/>
            <person name="Vos R."/>
            <person name="Hasami M.H."/>
            <person name="Devisetty U.K."/>
            <person name="Aguiy J.C."/>
        </authorList>
    </citation>
    <scope>NUCLEOTIDE SEQUENCE [LARGE SCALE GENOMIC DNA]</scope>
    <source>
        <strain evidence="1">JCA_2017</strain>
    </source>
</reference>